<dbReference type="Gene3D" id="2.120.10.10">
    <property type="match status" value="1"/>
</dbReference>
<organism evidence="3 4">
    <name type="scientific">Zhouia amylolytica</name>
    <dbReference type="NCBI Taxonomy" id="376730"/>
    <lineage>
        <taxon>Bacteria</taxon>
        <taxon>Pseudomonadati</taxon>
        <taxon>Bacteroidota</taxon>
        <taxon>Flavobacteriia</taxon>
        <taxon>Flavobacteriales</taxon>
        <taxon>Flavobacteriaceae</taxon>
        <taxon>Zhouia</taxon>
    </lineage>
</organism>
<protein>
    <submittedName>
        <fullName evidence="3">Predicted neuraminidase (Sialidase)</fullName>
    </submittedName>
</protein>
<accession>A0A1I6V5A9</accession>
<name>A0A1I6V5A9_9FLAO</name>
<feature type="signal peptide" evidence="1">
    <location>
        <begin position="1"/>
        <end position="19"/>
    </location>
</feature>
<dbReference type="AlphaFoldDB" id="A0A1I6V5A9"/>
<keyword evidence="1" id="KW-0732">Signal</keyword>
<dbReference type="CDD" id="cd15482">
    <property type="entry name" value="Sialidase_non-viral"/>
    <property type="match status" value="1"/>
</dbReference>
<reference evidence="3 4" key="1">
    <citation type="submission" date="2016-10" db="EMBL/GenBank/DDBJ databases">
        <authorList>
            <person name="de Groot N.N."/>
        </authorList>
    </citation>
    <scope>NUCLEOTIDE SEQUENCE [LARGE SCALE GENOMIC DNA]</scope>
    <source>
        <strain evidence="3 4">CGMCC 1.6114</strain>
    </source>
</reference>
<dbReference type="InterPro" id="IPR011040">
    <property type="entry name" value="Sialidase"/>
</dbReference>
<dbReference type="RefSeq" id="WP_074979726.1">
    <property type="nucleotide sequence ID" value="NZ_FPAG01000008.1"/>
</dbReference>
<dbReference type="Proteomes" id="UP000183209">
    <property type="component" value="Unassembled WGS sequence"/>
</dbReference>
<dbReference type="PANTHER" id="PTHR43752">
    <property type="entry name" value="BNR/ASP-BOX REPEAT FAMILY PROTEIN"/>
    <property type="match status" value="1"/>
</dbReference>
<evidence type="ECO:0000313" key="3">
    <source>
        <dbReference type="EMBL" id="SFT08844.1"/>
    </source>
</evidence>
<feature type="domain" description="Sialidase" evidence="2">
    <location>
        <begin position="56"/>
        <end position="330"/>
    </location>
</feature>
<evidence type="ECO:0000259" key="2">
    <source>
        <dbReference type="Pfam" id="PF13088"/>
    </source>
</evidence>
<dbReference type="InterPro" id="IPR036278">
    <property type="entry name" value="Sialidase_sf"/>
</dbReference>
<evidence type="ECO:0000313" key="4">
    <source>
        <dbReference type="Proteomes" id="UP000183209"/>
    </source>
</evidence>
<sequence length="351" mass="39866">MNKHLLSLLFIAFSQFFQAQEIEILPEVKILKEGFIYNNFPIPQCHSSTVVELKNGTIMAAWFGGTHERHVDVSIYTAVFDGSTWTKPVKVADGLVDDTHRYPTWNPVLFKNKSGVLFLFYKVGPSPSDWWGMYKTSQDEGKTWTESKKLPKGILGPIKNKPFQFENGTIVSPSSTEDGAVWKVHMEISKDGGYHWEKVLVDQKSDFRAIQPTLLKLNEGSIKALIRSDQNVLLESESFDGGESWSHLKKTTVANPNSGIDAVTLKNGCHLLVYNPMVSGKDWWEGRNELKLAYSKDGDVWQNIYTLEEKEDGEYSYPAIIQMNNGNVFITYTHNRTKIKHVVLNLNSQKE</sequence>
<evidence type="ECO:0000256" key="1">
    <source>
        <dbReference type="SAM" id="SignalP"/>
    </source>
</evidence>
<dbReference type="OrthoDB" id="41724at2"/>
<dbReference type="PANTHER" id="PTHR43752:SF2">
    <property type="entry name" value="BNR_ASP-BOX REPEAT FAMILY PROTEIN"/>
    <property type="match status" value="1"/>
</dbReference>
<dbReference type="SUPFAM" id="SSF50939">
    <property type="entry name" value="Sialidases"/>
    <property type="match status" value="1"/>
</dbReference>
<dbReference type="EMBL" id="FPAG01000008">
    <property type="protein sequence ID" value="SFT08844.1"/>
    <property type="molecule type" value="Genomic_DNA"/>
</dbReference>
<gene>
    <name evidence="3" type="ORF">SAMN04487906_2875</name>
</gene>
<proteinExistence type="predicted"/>
<feature type="chain" id="PRO_5010213393" evidence="1">
    <location>
        <begin position="20"/>
        <end position="351"/>
    </location>
</feature>
<dbReference type="Pfam" id="PF13088">
    <property type="entry name" value="BNR_2"/>
    <property type="match status" value="1"/>
</dbReference>